<dbReference type="Proteomes" id="UP000260457">
    <property type="component" value="Chromosome"/>
</dbReference>
<evidence type="ECO:0000313" key="1">
    <source>
        <dbReference type="EMBL" id="AXN39640.1"/>
    </source>
</evidence>
<dbReference type="GeneID" id="95399647"/>
<protein>
    <submittedName>
        <fullName evidence="1">Uncharacterized protein</fullName>
    </submittedName>
</protein>
<organism evidence="1 2">
    <name type="scientific">Peribacillus butanolivorans</name>
    <dbReference type="NCBI Taxonomy" id="421767"/>
    <lineage>
        <taxon>Bacteria</taxon>
        <taxon>Bacillati</taxon>
        <taxon>Bacillota</taxon>
        <taxon>Bacilli</taxon>
        <taxon>Bacillales</taxon>
        <taxon>Bacillaceae</taxon>
        <taxon>Peribacillus</taxon>
    </lineage>
</organism>
<dbReference type="RefSeq" id="WP_116821451.1">
    <property type="nucleotide sequence ID" value="NZ_CP030926.1"/>
</dbReference>
<sequence>MKPEILSTAIETLTELFFTKNKETDFLAMRTMECYISDLDLLSDISAVAVEIERQGAWALVPKFKLFNMRAANEIEVALCGLKYTDAEIIASDIVFEEWKKSQNHCQ</sequence>
<keyword evidence="2" id="KW-1185">Reference proteome</keyword>
<gene>
    <name evidence="1" type="ORF">DTO10_15535</name>
</gene>
<reference evidence="1 2" key="1">
    <citation type="submission" date="2018-07" db="EMBL/GenBank/DDBJ databases">
        <title>The molecular basis for the intramolecular migration of carboxyl group in the catabolism of para-hydroxybenzoate via gentisate.</title>
        <authorList>
            <person name="Zhao H."/>
            <person name="Xu Y."/>
            <person name="Lin S."/>
            <person name="Spain J.C."/>
            <person name="Zhou N.-Y."/>
        </authorList>
    </citation>
    <scope>NUCLEOTIDE SEQUENCE [LARGE SCALE GENOMIC DNA]</scope>
    <source>
        <strain evidence="1 2">PHB-7a</strain>
    </source>
</reference>
<evidence type="ECO:0000313" key="2">
    <source>
        <dbReference type="Proteomes" id="UP000260457"/>
    </source>
</evidence>
<dbReference type="EMBL" id="CP030926">
    <property type="protein sequence ID" value="AXN39640.1"/>
    <property type="molecule type" value="Genomic_DNA"/>
</dbReference>
<name>A0ABN5N2F2_9BACI</name>
<accession>A0ABN5N2F2</accession>
<proteinExistence type="predicted"/>